<dbReference type="EMBL" id="JXTC01000263">
    <property type="protein sequence ID" value="PON74053.1"/>
    <property type="molecule type" value="Genomic_DNA"/>
</dbReference>
<comment type="caution">
    <text evidence="2">The sequence shown here is derived from an EMBL/GenBank/DDBJ whole genome shotgun (WGS) entry which is preliminary data.</text>
</comment>
<dbReference type="Proteomes" id="UP000237000">
    <property type="component" value="Unassembled WGS sequence"/>
</dbReference>
<feature type="region of interest" description="Disordered" evidence="1">
    <location>
        <begin position="158"/>
        <end position="300"/>
    </location>
</feature>
<evidence type="ECO:0000256" key="1">
    <source>
        <dbReference type="SAM" id="MobiDB-lite"/>
    </source>
</evidence>
<feature type="compositionally biased region" description="Polar residues" evidence="1">
    <location>
        <begin position="233"/>
        <end position="257"/>
    </location>
</feature>
<sequence length="614" mass="69422">MADLELTTEDIQVKACELVSELRNSIQKANKKIQGMSTTTVTALCADPSGGEPTAVSEFFELTKDQRLLKRKFDEIRTDFFSSDQGKGIELLAEQKTDRIKLIVLKRKLAMFKKEEEERYQKLTSLEFKLKNCTISPSDGGDSQGESTDDDDHLEGFKKEEEEQDRKPELDTSNCPNGGTNSGGKSGECSSNLGGESQIKEVQKSIKQPWSKITDVDDRLEGSKKEEEGQGQNWSTLESKSELDTSNSGGESEACSNNGGGKAFDQSTSKRTDDDFLDNPGFVHTDESSSSSSSSSVDSMNTNRISSFLLRKLKLIQYYYLSNSLDQVSLVAPTLSLDSEMQLKFNWLRDRKGDDFEEESTIDSGSGVRNEFELDKEILRLTGERRKEVAEARKGKKLSYIEWLIRDRGAGGWTPLNVVQSKVNEIGNLLCCHLSDLLFVVSENSGQYEKCNDFKHLLKLLKGHQGKTNAIKRIHSVFEAAERELVINGKFKFFESLEGSTERVDHQGSHDDNDNEMEIHRIMDMFLREVLCLESILSYPNMSELYSTLDKELKTIQSGLEECKKEVDKIGSKVTEWKTIHCFILENTGEDVLMKEFQRKLRDAIDSQWKRLDE</sequence>
<gene>
    <name evidence="2" type="ORF">TorRG33x02_248300</name>
</gene>
<feature type="compositionally biased region" description="Basic and acidic residues" evidence="1">
    <location>
        <begin position="214"/>
        <end position="228"/>
    </location>
</feature>
<name>A0A2P5DL96_TREOI</name>
<dbReference type="InParanoid" id="A0A2P5DL96"/>
<keyword evidence="3" id="KW-1185">Reference proteome</keyword>
<evidence type="ECO:0000313" key="3">
    <source>
        <dbReference type="Proteomes" id="UP000237000"/>
    </source>
</evidence>
<organism evidence="2 3">
    <name type="scientific">Trema orientale</name>
    <name type="common">Charcoal tree</name>
    <name type="synonym">Celtis orientalis</name>
    <dbReference type="NCBI Taxonomy" id="63057"/>
    <lineage>
        <taxon>Eukaryota</taxon>
        <taxon>Viridiplantae</taxon>
        <taxon>Streptophyta</taxon>
        <taxon>Embryophyta</taxon>
        <taxon>Tracheophyta</taxon>
        <taxon>Spermatophyta</taxon>
        <taxon>Magnoliopsida</taxon>
        <taxon>eudicotyledons</taxon>
        <taxon>Gunneridae</taxon>
        <taxon>Pentapetalae</taxon>
        <taxon>rosids</taxon>
        <taxon>fabids</taxon>
        <taxon>Rosales</taxon>
        <taxon>Cannabaceae</taxon>
        <taxon>Trema</taxon>
    </lineage>
</organism>
<protein>
    <submittedName>
        <fullName evidence="2">Uncharacterized protein</fullName>
    </submittedName>
</protein>
<dbReference type="AlphaFoldDB" id="A0A2P5DL96"/>
<reference evidence="3" key="1">
    <citation type="submission" date="2016-06" db="EMBL/GenBank/DDBJ databases">
        <title>Parallel loss of symbiosis genes in relatives of nitrogen-fixing non-legume Parasponia.</title>
        <authorList>
            <person name="Van Velzen R."/>
            <person name="Holmer R."/>
            <person name="Bu F."/>
            <person name="Rutten L."/>
            <person name="Van Zeijl A."/>
            <person name="Liu W."/>
            <person name="Santuari L."/>
            <person name="Cao Q."/>
            <person name="Sharma T."/>
            <person name="Shen D."/>
            <person name="Roswanjaya Y."/>
            <person name="Wardhani T."/>
            <person name="Kalhor M.S."/>
            <person name="Jansen J."/>
            <person name="Van den Hoogen J."/>
            <person name="Gungor B."/>
            <person name="Hartog M."/>
            <person name="Hontelez J."/>
            <person name="Verver J."/>
            <person name="Yang W.-C."/>
            <person name="Schijlen E."/>
            <person name="Repin R."/>
            <person name="Schilthuizen M."/>
            <person name="Schranz E."/>
            <person name="Heidstra R."/>
            <person name="Miyata K."/>
            <person name="Fedorova E."/>
            <person name="Kohlen W."/>
            <person name="Bisseling T."/>
            <person name="Smit S."/>
            <person name="Geurts R."/>
        </authorList>
    </citation>
    <scope>NUCLEOTIDE SEQUENCE [LARGE SCALE GENOMIC DNA]</scope>
    <source>
        <strain evidence="3">cv. RG33-2</strain>
    </source>
</reference>
<proteinExistence type="predicted"/>
<accession>A0A2P5DL96</accession>
<feature type="compositionally biased region" description="Basic and acidic residues" evidence="1">
    <location>
        <begin position="158"/>
        <end position="170"/>
    </location>
</feature>
<evidence type="ECO:0000313" key="2">
    <source>
        <dbReference type="EMBL" id="PON74053.1"/>
    </source>
</evidence>
<dbReference type="OrthoDB" id="10327151at2759"/>